<dbReference type="EMBL" id="WVBC01000034">
    <property type="protein sequence ID" value="NKT81674.1"/>
    <property type="molecule type" value="Genomic_DNA"/>
</dbReference>
<protein>
    <submittedName>
        <fullName evidence="1">Uncharacterized protein</fullName>
    </submittedName>
</protein>
<dbReference type="Proteomes" id="UP000808906">
    <property type="component" value="Unassembled WGS sequence"/>
</dbReference>
<name>A0A9Q5RRF8_RHOHA</name>
<reference evidence="2" key="2">
    <citation type="journal article" date="2020" name="Environ. Microbiol.">
        <title>The novel and transferable erm(51) gene confers Macrolides, Lincosamides, and Streptogramins B (MLSB) resistance to clonal Rhodococcus equi in the environment.</title>
        <authorList>
            <person name="Huber L."/>
            <person name="Giguere S."/>
            <person name="Slovis N.M."/>
            <person name="Alvarez-Narvaez S."/>
            <person name="Hart K.A."/>
            <person name="Greiter M."/>
            <person name="Morris E.R.A."/>
            <person name="Cohen N.D."/>
        </authorList>
    </citation>
    <scope>NUCLEOTIDE SEQUENCE</scope>
    <source>
        <strain evidence="2">Lh_116_1</strain>
        <strain evidence="3">Lh_16_1</strain>
    </source>
</reference>
<dbReference type="AlphaFoldDB" id="A0A9Q5RRF8"/>
<dbReference type="Proteomes" id="UP000603463">
    <property type="component" value="Unassembled WGS sequence"/>
</dbReference>
<dbReference type="Gene3D" id="1.10.287.1060">
    <property type="entry name" value="ESAT-6-like"/>
    <property type="match status" value="1"/>
</dbReference>
<dbReference type="RefSeq" id="WP_084960902.1">
    <property type="nucleotide sequence ID" value="NZ_CP095477.1"/>
</dbReference>
<evidence type="ECO:0000313" key="1">
    <source>
        <dbReference type="EMBL" id="MBM4567213.1"/>
    </source>
</evidence>
<proteinExistence type="predicted"/>
<evidence type="ECO:0000313" key="2">
    <source>
        <dbReference type="EMBL" id="NKT81674.1"/>
    </source>
</evidence>
<dbReference type="InterPro" id="IPR036689">
    <property type="entry name" value="ESAT-6-like_sf"/>
</dbReference>
<reference evidence="1" key="1">
    <citation type="submission" date="2019-11" db="EMBL/GenBank/DDBJ databases">
        <title>Spread of Macrolides and rifampicin resistant Rhodococcus equi in clinical isolates in the USA.</title>
        <authorList>
            <person name="Alvarez-Narvaez S."/>
            <person name="Huber L."/>
            <person name="Cohen N.D."/>
            <person name="Slovis N."/>
            <person name="Greiter M."/>
            <person name="Giguere S."/>
            <person name="Hart K."/>
        </authorList>
    </citation>
    <scope>NUCLEOTIDE SEQUENCE</scope>
    <source>
        <strain evidence="1">Lh_17</strain>
    </source>
</reference>
<dbReference type="Proteomes" id="UP000608063">
    <property type="component" value="Unassembled WGS sequence"/>
</dbReference>
<dbReference type="SUPFAM" id="SSF140453">
    <property type="entry name" value="EsxAB dimer-like"/>
    <property type="match status" value="1"/>
</dbReference>
<sequence>MTTAIELKDPVASDPVPDPVENILGAAQYMSATYWFNEAAKMVCGTDPMSWIAAQFAGDWEAIQRAGIAISTLGDFNEDYSSLIDRDIIGLSSYWTGGAADEASKYFTEYSDSISSQANDLARIGDQVQQIAVGMYETANAVKGLWQALFDRLITIAVTAAAAMFTGWTGVGGAIGGAAVVAQVVSASAVWRQAVDTTGKAWDGAQGSIGLITGHMAGLENIAVHQLPTQSYDHPGA</sequence>
<comment type="caution">
    <text evidence="1">The sequence shown here is derived from an EMBL/GenBank/DDBJ whole genome shotgun (WGS) entry which is preliminary data.</text>
</comment>
<evidence type="ECO:0000313" key="4">
    <source>
        <dbReference type="Proteomes" id="UP000808906"/>
    </source>
</evidence>
<dbReference type="EMBL" id="WUXR01000008">
    <property type="protein sequence ID" value="MBM4567213.1"/>
    <property type="molecule type" value="Genomic_DNA"/>
</dbReference>
<organism evidence="1 4">
    <name type="scientific">Rhodococcus hoagii</name>
    <name type="common">Corynebacterium equii</name>
    <dbReference type="NCBI Taxonomy" id="43767"/>
    <lineage>
        <taxon>Bacteria</taxon>
        <taxon>Bacillati</taxon>
        <taxon>Actinomycetota</taxon>
        <taxon>Actinomycetes</taxon>
        <taxon>Mycobacteriales</taxon>
        <taxon>Nocardiaceae</taxon>
        <taxon>Prescottella</taxon>
    </lineage>
</organism>
<dbReference type="EMBL" id="WVDC01000001">
    <property type="protein sequence ID" value="NKW40111.1"/>
    <property type="molecule type" value="Genomic_DNA"/>
</dbReference>
<gene>
    <name evidence="1" type="ORF">GS441_17705</name>
    <name evidence="2" type="ORF">GS882_26760</name>
    <name evidence="3" type="ORF">GS947_00395</name>
</gene>
<accession>A0A9Q5RRF8</accession>
<evidence type="ECO:0000313" key="3">
    <source>
        <dbReference type="EMBL" id="NKW40111.1"/>
    </source>
</evidence>